<sequence>MSRTTRDGGGTTTLRLSLVRAPRCPNPEADQGLHGMRYALVAGAQVREVLP</sequence>
<reference evidence="1 2" key="1">
    <citation type="submission" date="2020-10" db="EMBL/GenBank/DDBJ databases">
        <title>Sequencing the genomes of 1000 actinobacteria strains.</title>
        <authorList>
            <person name="Klenk H.-P."/>
        </authorList>
    </citation>
    <scope>NUCLEOTIDE SEQUENCE [LARGE SCALE GENOMIC DNA]</scope>
    <source>
        <strain evidence="1 2">DSM 43748</strain>
    </source>
</reference>
<comment type="caution">
    <text evidence="1">The sequence shown here is derived from an EMBL/GenBank/DDBJ whole genome shotgun (WGS) entry which is preliminary data.</text>
</comment>
<accession>A0ABR9K5W5</accession>
<gene>
    <name evidence="1" type="ORF">H4W81_000182</name>
</gene>
<proteinExistence type="predicted"/>
<dbReference type="RefSeq" id="WP_192773037.1">
    <property type="nucleotide sequence ID" value="NZ_BAAASY010000015.1"/>
</dbReference>
<keyword evidence="2" id="KW-1185">Reference proteome</keyword>
<evidence type="ECO:0000313" key="1">
    <source>
        <dbReference type="EMBL" id="MBE1557403.1"/>
    </source>
</evidence>
<evidence type="ECO:0000313" key="2">
    <source>
        <dbReference type="Proteomes" id="UP000661607"/>
    </source>
</evidence>
<protein>
    <submittedName>
        <fullName evidence="1">Uncharacterized protein</fullName>
    </submittedName>
</protein>
<dbReference type="Proteomes" id="UP000661607">
    <property type="component" value="Unassembled WGS sequence"/>
</dbReference>
<dbReference type="EMBL" id="JADBEF010000001">
    <property type="protein sequence ID" value="MBE1557403.1"/>
    <property type="molecule type" value="Genomic_DNA"/>
</dbReference>
<organism evidence="1 2">
    <name type="scientific">Nonomuraea africana</name>
    <dbReference type="NCBI Taxonomy" id="46171"/>
    <lineage>
        <taxon>Bacteria</taxon>
        <taxon>Bacillati</taxon>
        <taxon>Actinomycetota</taxon>
        <taxon>Actinomycetes</taxon>
        <taxon>Streptosporangiales</taxon>
        <taxon>Streptosporangiaceae</taxon>
        <taxon>Nonomuraea</taxon>
    </lineage>
</organism>
<name>A0ABR9K5W5_9ACTN</name>